<dbReference type="PROSITE" id="PS51387">
    <property type="entry name" value="FAD_PCMH"/>
    <property type="match status" value="1"/>
</dbReference>
<accession>A0AAV9PMB8</accession>
<evidence type="ECO:0000256" key="5">
    <source>
        <dbReference type="ARBA" id="ARBA00023002"/>
    </source>
</evidence>
<keyword evidence="4" id="KW-0274">FAD</keyword>
<reference evidence="7 8" key="1">
    <citation type="submission" date="2023-08" db="EMBL/GenBank/DDBJ databases">
        <title>Black Yeasts Isolated from many extreme environments.</title>
        <authorList>
            <person name="Coleine C."/>
            <person name="Stajich J.E."/>
            <person name="Selbmann L."/>
        </authorList>
    </citation>
    <scope>NUCLEOTIDE SEQUENCE [LARGE SCALE GENOMIC DNA]</scope>
    <source>
        <strain evidence="7 8">CCFEE 5935</strain>
    </source>
</reference>
<dbReference type="PANTHER" id="PTHR42973:SF39">
    <property type="entry name" value="FAD-BINDING PCMH-TYPE DOMAIN-CONTAINING PROTEIN"/>
    <property type="match status" value="1"/>
</dbReference>
<protein>
    <recommendedName>
        <fullName evidence="6">FAD-binding PCMH-type domain-containing protein</fullName>
    </recommendedName>
</protein>
<keyword evidence="3" id="KW-0285">Flavoprotein</keyword>
<evidence type="ECO:0000313" key="8">
    <source>
        <dbReference type="Proteomes" id="UP001337655"/>
    </source>
</evidence>
<dbReference type="Gene3D" id="3.40.462.20">
    <property type="match status" value="1"/>
</dbReference>
<evidence type="ECO:0000259" key="6">
    <source>
        <dbReference type="PROSITE" id="PS51387"/>
    </source>
</evidence>
<comment type="cofactor">
    <cofactor evidence="1">
        <name>FAD</name>
        <dbReference type="ChEBI" id="CHEBI:57692"/>
    </cofactor>
</comment>
<sequence length="414" mass="44917">MRGIDLVKTLNSTSPTEPSALVNIHAGERFMDIHNFAVKNKLTILGGADPHVGIGGWTLGGGHDPLTAKYGMGADQVVEMDVVTADGALRTINEHCEPELFWVMRGSGGSTFAVLISVTVKAYPSISTGLYTFSYNTTSDSDTFWAMTAYFHSQLPRLSKAGLFSYYFVYPLMPGVKNESTQGMVAGEFLDPGLTATEMQKIVAPMEAELNAADWGDPVYKGGLADEHPDFSAFWAKNNAPQDAGISGKLGSRLLDKKALTSDMAKLKASLRTSTPVPWSILGHLVAGAGTHSPPDGIPGSSNAVGPGWRKAYAHVVLPRTWTPLNDTQKITASDDLRNARVEALRQLAPDTGAYVNEVDPTEPEWQDTLYGDQYSRLLEAKSKWDPTGVFWCQHCVSSELWDADDPYGLENRV</sequence>
<keyword evidence="5" id="KW-0560">Oxidoreductase</keyword>
<evidence type="ECO:0000256" key="2">
    <source>
        <dbReference type="ARBA" id="ARBA00005466"/>
    </source>
</evidence>
<dbReference type="PANTHER" id="PTHR42973">
    <property type="entry name" value="BINDING OXIDOREDUCTASE, PUTATIVE (AFU_ORTHOLOGUE AFUA_1G17690)-RELATED"/>
    <property type="match status" value="1"/>
</dbReference>
<proteinExistence type="inferred from homology"/>
<dbReference type="EMBL" id="JAVRRT010000001">
    <property type="protein sequence ID" value="KAK5174977.1"/>
    <property type="molecule type" value="Genomic_DNA"/>
</dbReference>
<evidence type="ECO:0000313" key="7">
    <source>
        <dbReference type="EMBL" id="KAK5174977.1"/>
    </source>
</evidence>
<dbReference type="AlphaFoldDB" id="A0AAV9PMB8"/>
<dbReference type="InterPro" id="IPR012951">
    <property type="entry name" value="BBE"/>
</dbReference>
<organism evidence="7 8">
    <name type="scientific">Saxophila tyrrhenica</name>
    <dbReference type="NCBI Taxonomy" id="1690608"/>
    <lineage>
        <taxon>Eukaryota</taxon>
        <taxon>Fungi</taxon>
        <taxon>Dikarya</taxon>
        <taxon>Ascomycota</taxon>
        <taxon>Pezizomycotina</taxon>
        <taxon>Dothideomycetes</taxon>
        <taxon>Dothideomycetidae</taxon>
        <taxon>Mycosphaerellales</taxon>
        <taxon>Extremaceae</taxon>
        <taxon>Saxophila</taxon>
    </lineage>
</organism>
<dbReference type="SUPFAM" id="SSF56176">
    <property type="entry name" value="FAD-binding/transporter-associated domain-like"/>
    <property type="match status" value="1"/>
</dbReference>
<dbReference type="RefSeq" id="XP_064663615.1">
    <property type="nucleotide sequence ID" value="XM_064797381.1"/>
</dbReference>
<name>A0AAV9PMB8_9PEZI</name>
<evidence type="ECO:0000256" key="3">
    <source>
        <dbReference type="ARBA" id="ARBA00022630"/>
    </source>
</evidence>
<dbReference type="Pfam" id="PF08031">
    <property type="entry name" value="BBE"/>
    <property type="match status" value="1"/>
</dbReference>
<dbReference type="InterPro" id="IPR050416">
    <property type="entry name" value="FAD-linked_Oxidoreductase"/>
</dbReference>
<evidence type="ECO:0000256" key="4">
    <source>
        <dbReference type="ARBA" id="ARBA00022827"/>
    </source>
</evidence>
<evidence type="ECO:0000256" key="1">
    <source>
        <dbReference type="ARBA" id="ARBA00001974"/>
    </source>
</evidence>
<dbReference type="InterPro" id="IPR016169">
    <property type="entry name" value="FAD-bd_PCMH_sub2"/>
</dbReference>
<dbReference type="Proteomes" id="UP001337655">
    <property type="component" value="Unassembled WGS sequence"/>
</dbReference>
<dbReference type="Pfam" id="PF01565">
    <property type="entry name" value="FAD_binding_4"/>
    <property type="match status" value="1"/>
</dbReference>
<gene>
    <name evidence="7" type="ORF">LTR77_000113</name>
</gene>
<dbReference type="GO" id="GO:0016491">
    <property type="term" value="F:oxidoreductase activity"/>
    <property type="evidence" value="ECO:0007669"/>
    <property type="project" value="UniProtKB-KW"/>
</dbReference>
<dbReference type="GO" id="GO:0071949">
    <property type="term" value="F:FAD binding"/>
    <property type="evidence" value="ECO:0007669"/>
    <property type="project" value="InterPro"/>
</dbReference>
<dbReference type="Gene3D" id="3.30.465.10">
    <property type="match status" value="1"/>
</dbReference>
<dbReference type="InterPro" id="IPR036318">
    <property type="entry name" value="FAD-bd_PCMH-like_sf"/>
</dbReference>
<dbReference type="InterPro" id="IPR006094">
    <property type="entry name" value="Oxid_FAD_bind_N"/>
</dbReference>
<comment type="caution">
    <text evidence="7">The sequence shown here is derived from an EMBL/GenBank/DDBJ whole genome shotgun (WGS) entry which is preliminary data.</text>
</comment>
<keyword evidence="8" id="KW-1185">Reference proteome</keyword>
<feature type="domain" description="FAD-binding PCMH-type" evidence="6">
    <location>
        <begin position="1"/>
        <end position="125"/>
    </location>
</feature>
<comment type="similarity">
    <text evidence="2">Belongs to the oxygen-dependent FAD-linked oxidoreductase family.</text>
</comment>
<dbReference type="InterPro" id="IPR016166">
    <property type="entry name" value="FAD-bd_PCMH"/>
</dbReference>
<dbReference type="GeneID" id="89921465"/>